<proteinExistence type="predicted"/>
<dbReference type="RefSeq" id="WP_342712574.1">
    <property type="nucleotide sequence ID" value="NZ_FOYS01000003.1"/>
</dbReference>
<feature type="transmembrane region" description="Helical" evidence="1">
    <location>
        <begin position="144"/>
        <end position="161"/>
    </location>
</feature>
<dbReference type="InterPro" id="IPR020846">
    <property type="entry name" value="MFS_dom"/>
</dbReference>
<keyword evidence="4" id="KW-1185">Reference proteome</keyword>
<feature type="transmembrane region" description="Helical" evidence="1">
    <location>
        <begin position="375"/>
        <end position="394"/>
    </location>
</feature>
<accession>A0A1I6H593</accession>
<gene>
    <name evidence="3" type="ORF">SAMN04488124_1784</name>
</gene>
<name>A0A1I6H593_9EURY</name>
<dbReference type="PANTHER" id="PTHR23530">
    <property type="entry name" value="TRANSPORT PROTEIN-RELATED"/>
    <property type="match status" value="1"/>
</dbReference>
<keyword evidence="1" id="KW-0472">Membrane</keyword>
<dbReference type="InterPro" id="IPR011701">
    <property type="entry name" value="MFS"/>
</dbReference>
<sequence length="408" mass="43647">MSRSVDSARTRSVLKYYVYKATTAVEFYRPVMYLYFYSSGLSFVQIALLEAIYNVTTVLGEVPTGYLGDRVGRRNSLLLGTTLITFTLVGLGLAASFPAFAVLYACWSLGYAFRSGTEDAWVYETLGDAASEGAFTHVRGRGQSVALVVGVGASLLGGYLGAVNLAYPFFVAAAVTALGVAVLLTLSDPDEYASRQTLGVRESLRITREVLSRPTLRAFVVYYYVLFSAVSYLVFIFLQPVFESVVSDYALPFRVETLLGGFYALSNLLSAAVSYRLERIREVVGVRRWFLALPFVVGGGLATASVTPALLVPVLFLTRVVVEPTRSLAGQYVNDRIETLGRATVLSAMAMAGGLTVIPFQLAGGAVSDAASPSLALALAGGVLVVGSALVLLWESPLRTPAESTTEA</sequence>
<dbReference type="SUPFAM" id="SSF103473">
    <property type="entry name" value="MFS general substrate transporter"/>
    <property type="match status" value="1"/>
</dbReference>
<dbReference type="EMBL" id="FOYS01000003">
    <property type="protein sequence ID" value="SFR49598.1"/>
    <property type="molecule type" value="Genomic_DNA"/>
</dbReference>
<dbReference type="InterPro" id="IPR036259">
    <property type="entry name" value="MFS_trans_sf"/>
</dbReference>
<evidence type="ECO:0000313" key="4">
    <source>
        <dbReference type="Proteomes" id="UP000243250"/>
    </source>
</evidence>
<feature type="transmembrane region" description="Helical" evidence="1">
    <location>
        <begin position="289"/>
        <end position="322"/>
    </location>
</feature>
<dbReference type="InterPro" id="IPR053160">
    <property type="entry name" value="MFS_DHA3_Transporter"/>
</dbReference>
<feature type="transmembrane region" description="Helical" evidence="1">
    <location>
        <begin position="218"/>
        <end position="238"/>
    </location>
</feature>
<keyword evidence="1" id="KW-0812">Transmembrane</keyword>
<evidence type="ECO:0000313" key="3">
    <source>
        <dbReference type="EMBL" id="SFR49598.1"/>
    </source>
</evidence>
<organism evidence="3 4">
    <name type="scientific">Halogeometricum limi</name>
    <dbReference type="NCBI Taxonomy" id="555875"/>
    <lineage>
        <taxon>Archaea</taxon>
        <taxon>Methanobacteriati</taxon>
        <taxon>Methanobacteriota</taxon>
        <taxon>Stenosarchaea group</taxon>
        <taxon>Halobacteria</taxon>
        <taxon>Halobacteriales</taxon>
        <taxon>Haloferacaceae</taxon>
        <taxon>Halogeometricum</taxon>
    </lineage>
</organism>
<feature type="transmembrane region" description="Helical" evidence="1">
    <location>
        <begin position="342"/>
        <end position="363"/>
    </location>
</feature>
<feature type="transmembrane region" description="Helical" evidence="1">
    <location>
        <begin position="76"/>
        <end position="107"/>
    </location>
</feature>
<evidence type="ECO:0000256" key="1">
    <source>
        <dbReference type="SAM" id="Phobius"/>
    </source>
</evidence>
<reference evidence="4" key="1">
    <citation type="submission" date="2016-10" db="EMBL/GenBank/DDBJ databases">
        <authorList>
            <person name="Varghese N."/>
            <person name="Submissions S."/>
        </authorList>
    </citation>
    <scope>NUCLEOTIDE SEQUENCE [LARGE SCALE GENOMIC DNA]</scope>
    <source>
        <strain evidence="4">CGMCC 1.8711</strain>
    </source>
</reference>
<dbReference type="PANTHER" id="PTHR23530:SF1">
    <property type="entry name" value="PERMEASE, MAJOR FACILITATOR SUPERFAMILY-RELATED"/>
    <property type="match status" value="1"/>
</dbReference>
<dbReference type="AlphaFoldDB" id="A0A1I6H593"/>
<feature type="domain" description="Major facilitator superfamily (MFS) profile" evidence="2">
    <location>
        <begin position="1"/>
        <end position="399"/>
    </location>
</feature>
<protein>
    <submittedName>
        <fullName evidence="3">Predicted arabinose efflux permease, MFS family</fullName>
    </submittedName>
</protein>
<dbReference type="STRING" id="555875.SAMN04488124_1784"/>
<dbReference type="Pfam" id="PF07690">
    <property type="entry name" value="MFS_1"/>
    <property type="match status" value="1"/>
</dbReference>
<dbReference type="Gene3D" id="1.20.1250.20">
    <property type="entry name" value="MFS general substrate transporter like domains"/>
    <property type="match status" value="1"/>
</dbReference>
<feature type="transmembrane region" description="Helical" evidence="1">
    <location>
        <begin position="34"/>
        <end position="56"/>
    </location>
</feature>
<dbReference type="GO" id="GO:0022857">
    <property type="term" value="F:transmembrane transporter activity"/>
    <property type="evidence" value="ECO:0007669"/>
    <property type="project" value="InterPro"/>
</dbReference>
<feature type="transmembrane region" description="Helical" evidence="1">
    <location>
        <begin position="167"/>
        <end position="186"/>
    </location>
</feature>
<evidence type="ECO:0000259" key="2">
    <source>
        <dbReference type="PROSITE" id="PS50850"/>
    </source>
</evidence>
<feature type="transmembrane region" description="Helical" evidence="1">
    <location>
        <begin position="258"/>
        <end position="277"/>
    </location>
</feature>
<keyword evidence="1" id="KW-1133">Transmembrane helix</keyword>
<dbReference type="Proteomes" id="UP000243250">
    <property type="component" value="Unassembled WGS sequence"/>
</dbReference>
<dbReference type="PROSITE" id="PS50850">
    <property type="entry name" value="MFS"/>
    <property type="match status" value="1"/>
</dbReference>